<evidence type="ECO:0000313" key="3">
    <source>
        <dbReference type="Proteomes" id="UP001141336"/>
    </source>
</evidence>
<keyword evidence="1" id="KW-0812">Transmembrane</keyword>
<comment type="caution">
    <text evidence="2">The sequence shown here is derived from an EMBL/GenBank/DDBJ whole genome shotgun (WGS) entry which is preliminary data.</text>
</comment>
<reference evidence="2" key="1">
    <citation type="submission" date="2022-12" db="EMBL/GenBank/DDBJ databases">
        <title>Isolation and characterisation of novel Methanocorpusculum spp. from native Australian herbivores indicates the genus is ancestrally host-associated.</title>
        <authorList>
            <person name="Volmer J.G."/>
            <person name="Soo R.M."/>
            <person name="Evans P.N."/>
            <person name="Hoedt E.C."/>
            <person name="Astorga Alsina A.L."/>
            <person name="Woodcroft B.J."/>
            <person name="Tyson G.W."/>
            <person name="Hugenholtz P."/>
            <person name="Morrison M."/>
        </authorList>
    </citation>
    <scope>NUCLEOTIDE SEQUENCE</scope>
    <source>
        <strain evidence="2">CW153</strain>
    </source>
</reference>
<dbReference type="RefSeq" id="WP_268921819.1">
    <property type="nucleotide sequence ID" value="NZ_JAPTGC010000001.1"/>
</dbReference>
<gene>
    <name evidence="2" type="ORF">O0S09_00075</name>
</gene>
<evidence type="ECO:0000313" key="2">
    <source>
        <dbReference type="EMBL" id="MCZ0861650.1"/>
    </source>
</evidence>
<organism evidence="2 3">
    <name type="scientific">Methanocorpusculum vombati</name>
    <dbReference type="NCBI Taxonomy" id="3002864"/>
    <lineage>
        <taxon>Archaea</taxon>
        <taxon>Methanobacteriati</taxon>
        <taxon>Methanobacteriota</taxon>
        <taxon>Stenosarchaea group</taxon>
        <taxon>Methanomicrobia</taxon>
        <taxon>Methanomicrobiales</taxon>
        <taxon>Methanocorpusculaceae</taxon>
        <taxon>Methanocorpusculum</taxon>
    </lineage>
</organism>
<sequence length="130" mass="13597">MNKTEIIAVTFAVLVVFCGLGAGIGGLIIEEANGHYVQGLSEKTGTELTKITATDGSSIVVFRTADGIYINARSMMSAFQGFSDNVIVYTVEGNQITGEQSAPITFNHAAGLLSSPVGSMLFHLPAIGQK</sequence>
<keyword evidence="1" id="KW-0472">Membrane</keyword>
<feature type="transmembrane region" description="Helical" evidence="1">
    <location>
        <begin position="6"/>
        <end position="29"/>
    </location>
</feature>
<name>A0ABT4IIS3_9EURY</name>
<protein>
    <submittedName>
        <fullName evidence="2">Uncharacterized protein</fullName>
    </submittedName>
</protein>
<accession>A0ABT4IIS3</accession>
<evidence type="ECO:0000256" key="1">
    <source>
        <dbReference type="SAM" id="Phobius"/>
    </source>
</evidence>
<dbReference type="Proteomes" id="UP001141336">
    <property type="component" value="Unassembled WGS sequence"/>
</dbReference>
<proteinExistence type="predicted"/>
<dbReference type="EMBL" id="JAPTGC010000001">
    <property type="protein sequence ID" value="MCZ0861650.1"/>
    <property type="molecule type" value="Genomic_DNA"/>
</dbReference>
<keyword evidence="1" id="KW-1133">Transmembrane helix</keyword>
<keyword evidence="3" id="KW-1185">Reference proteome</keyword>